<proteinExistence type="predicted"/>
<sequence length="162" mass="18068">MSDRAGVGGSDSGGRQKRKRVGFAGTPKLSKGPCNKAARADHFNVFLVGFSDKEKSELLRSCIEEIDVKDVISTSVTHLVVKPPSKKDKTYLYSALYYAVVSGAWLLRPSWLTRSKEGIVPELEHEYKHNQVDIHTPTLSKFKEILKLKAYQTCSDLPGVTW</sequence>
<evidence type="ECO:0008006" key="4">
    <source>
        <dbReference type="Google" id="ProtNLM"/>
    </source>
</evidence>
<dbReference type="Gene3D" id="3.40.50.10190">
    <property type="entry name" value="BRCT domain"/>
    <property type="match status" value="1"/>
</dbReference>
<dbReference type="InterPro" id="IPR036420">
    <property type="entry name" value="BRCT_dom_sf"/>
</dbReference>
<evidence type="ECO:0000313" key="2">
    <source>
        <dbReference type="EMBL" id="VDM66721.1"/>
    </source>
</evidence>
<accession>A0A3P7HZY8</accession>
<feature type="compositionally biased region" description="Gly residues" evidence="1">
    <location>
        <begin position="1"/>
        <end position="12"/>
    </location>
</feature>
<dbReference type="Proteomes" id="UP000270094">
    <property type="component" value="Unassembled WGS sequence"/>
</dbReference>
<gene>
    <name evidence="2" type="ORF">SVUK_LOCUS1719</name>
</gene>
<organism evidence="2 3">
    <name type="scientific">Strongylus vulgaris</name>
    <name type="common">Blood worm</name>
    <dbReference type="NCBI Taxonomy" id="40348"/>
    <lineage>
        <taxon>Eukaryota</taxon>
        <taxon>Metazoa</taxon>
        <taxon>Ecdysozoa</taxon>
        <taxon>Nematoda</taxon>
        <taxon>Chromadorea</taxon>
        <taxon>Rhabditida</taxon>
        <taxon>Rhabditina</taxon>
        <taxon>Rhabditomorpha</taxon>
        <taxon>Strongyloidea</taxon>
        <taxon>Strongylidae</taxon>
        <taxon>Strongylus</taxon>
    </lineage>
</organism>
<reference evidence="2 3" key="1">
    <citation type="submission" date="2018-11" db="EMBL/GenBank/DDBJ databases">
        <authorList>
            <consortium name="Pathogen Informatics"/>
        </authorList>
    </citation>
    <scope>NUCLEOTIDE SEQUENCE [LARGE SCALE GENOMIC DNA]</scope>
</reference>
<dbReference type="AlphaFoldDB" id="A0A3P7HZY8"/>
<dbReference type="CDD" id="cd00027">
    <property type="entry name" value="BRCT"/>
    <property type="match status" value="1"/>
</dbReference>
<feature type="region of interest" description="Disordered" evidence="1">
    <location>
        <begin position="1"/>
        <end position="34"/>
    </location>
</feature>
<protein>
    <recommendedName>
        <fullName evidence="4">BRCT domain-containing protein</fullName>
    </recommendedName>
</protein>
<evidence type="ECO:0000313" key="3">
    <source>
        <dbReference type="Proteomes" id="UP000270094"/>
    </source>
</evidence>
<keyword evidence="3" id="KW-1185">Reference proteome</keyword>
<dbReference type="SUPFAM" id="SSF52113">
    <property type="entry name" value="BRCT domain"/>
    <property type="match status" value="1"/>
</dbReference>
<dbReference type="EMBL" id="UYYB01003547">
    <property type="protein sequence ID" value="VDM66721.1"/>
    <property type="molecule type" value="Genomic_DNA"/>
</dbReference>
<evidence type="ECO:0000256" key="1">
    <source>
        <dbReference type="SAM" id="MobiDB-lite"/>
    </source>
</evidence>
<name>A0A3P7HZY8_STRVU</name>
<dbReference type="OrthoDB" id="5827930at2759"/>